<reference evidence="2 3" key="1">
    <citation type="journal article" date="2015" name="J. Biotechnol.">
        <title>Complete genome sequence of a malodorant-producing acetogen, Clostridium scatologenes ATCC 25775(T).</title>
        <authorList>
            <person name="Zhu Z."/>
            <person name="Guo T."/>
            <person name="Zheng H."/>
            <person name="Song T."/>
            <person name="Ouyang P."/>
            <person name="Xie J."/>
        </authorList>
    </citation>
    <scope>NUCLEOTIDE SEQUENCE [LARGE SCALE GENOMIC DNA]</scope>
    <source>
        <strain evidence="2 3">ATCC 25775</strain>
    </source>
</reference>
<name>A0A0E3M9L1_CLOSL</name>
<dbReference type="Pfam" id="PF05099">
    <property type="entry name" value="TerB"/>
    <property type="match status" value="1"/>
</dbReference>
<dbReference type="CDD" id="cd07176">
    <property type="entry name" value="terB"/>
    <property type="match status" value="1"/>
</dbReference>
<dbReference type="AlphaFoldDB" id="A0A0E3M9L1"/>
<feature type="domain" description="Co-chaperone DjlA N-terminal" evidence="1">
    <location>
        <begin position="46"/>
        <end position="163"/>
    </location>
</feature>
<dbReference type="EMBL" id="CP009933">
    <property type="protein sequence ID" value="AKA69638.1"/>
    <property type="molecule type" value="Genomic_DNA"/>
</dbReference>
<proteinExistence type="predicted"/>
<gene>
    <name evidence="2" type="ORF">CSCA_2513</name>
</gene>
<organism evidence="2 3">
    <name type="scientific">Clostridium scatologenes</name>
    <dbReference type="NCBI Taxonomy" id="1548"/>
    <lineage>
        <taxon>Bacteria</taxon>
        <taxon>Bacillati</taxon>
        <taxon>Bacillota</taxon>
        <taxon>Clostridia</taxon>
        <taxon>Eubacteriales</taxon>
        <taxon>Clostridiaceae</taxon>
        <taxon>Clostridium</taxon>
    </lineage>
</organism>
<dbReference type="STRING" id="1548.CSCA_2513"/>
<dbReference type="InterPro" id="IPR007791">
    <property type="entry name" value="DjlA_N"/>
</dbReference>
<dbReference type="HOGENOM" id="CLU_127140_0_0_9"/>
<dbReference type="KEGG" id="csq:CSCA_2513"/>
<evidence type="ECO:0000313" key="2">
    <source>
        <dbReference type="EMBL" id="AKA69638.1"/>
    </source>
</evidence>
<dbReference type="Gene3D" id="1.10.3680.10">
    <property type="entry name" value="TerB-like"/>
    <property type="match status" value="1"/>
</dbReference>
<keyword evidence="3" id="KW-1185">Reference proteome</keyword>
<accession>A0A0E3M9L1</accession>
<evidence type="ECO:0000259" key="1">
    <source>
        <dbReference type="Pfam" id="PF05099"/>
    </source>
</evidence>
<dbReference type="Proteomes" id="UP000033115">
    <property type="component" value="Chromosome"/>
</dbReference>
<sequence>MGFAEWLNDQKKNLGESVDWLSDKLKEQKKNVEGSIMKVTNKDFMQAILAGCALIAAADGKLELAEKEKMAEFIKGSTIMSLYSMSEVLDEFNKYAEVVIADYNTGKKECIDTILKIRYAKGEAKEVVRFCSIIAASDGSVNEKEQAIIKELVETLELEPKEFGF</sequence>
<evidence type="ECO:0000313" key="3">
    <source>
        <dbReference type="Proteomes" id="UP000033115"/>
    </source>
</evidence>
<dbReference type="InterPro" id="IPR029024">
    <property type="entry name" value="TerB-like"/>
</dbReference>
<dbReference type="SUPFAM" id="SSF158682">
    <property type="entry name" value="TerB-like"/>
    <property type="match status" value="1"/>
</dbReference>
<dbReference type="RefSeq" id="WP_029161756.1">
    <property type="nucleotide sequence ID" value="NZ_CP009933.1"/>
</dbReference>
<protein>
    <submittedName>
        <fullName evidence="2">Tellurium resistance protein TerB</fullName>
    </submittedName>
</protein>